<comment type="caution">
    <text evidence="1">The sequence shown here is derived from an EMBL/GenBank/DDBJ whole genome shotgun (WGS) entry which is preliminary data.</text>
</comment>
<accession>A0ABR4L114</accession>
<gene>
    <name evidence="1" type="ORF">BJY01DRAFT_136712</name>
</gene>
<keyword evidence="2" id="KW-1185">Reference proteome</keyword>
<protein>
    <submittedName>
        <fullName evidence="1">Uncharacterized protein</fullName>
    </submittedName>
</protein>
<reference evidence="1 2" key="1">
    <citation type="submission" date="2024-07" db="EMBL/GenBank/DDBJ databases">
        <title>Section-level genome sequencing and comparative genomics of Aspergillus sections Usti and Cavernicolus.</title>
        <authorList>
            <consortium name="Lawrence Berkeley National Laboratory"/>
            <person name="Nybo J.L."/>
            <person name="Vesth T.C."/>
            <person name="Theobald S."/>
            <person name="Frisvad J.C."/>
            <person name="Larsen T.O."/>
            <person name="Kjaerboelling I."/>
            <person name="Rothschild-Mancinelli K."/>
            <person name="Lyhne E.K."/>
            <person name="Kogle M.E."/>
            <person name="Barry K."/>
            <person name="Clum A."/>
            <person name="Na H."/>
            <person name="Ledsgaard L."/>
            <person name="Lin J."/>
            <person name="Lipzen A."/>
            <person name="Kuo A."/>
            <person name="Riley R."/>
            <person name="Mondo S."/>
            <person name="Labutti K."/>
            <person name="Haridas S."/>
            <person name="Pangalinan J."/>
            <person name="Salamov A.A."/>
            <person name="Simmons B.A."/>
            <person name="Magnuson J.K."/>
            <person name="Chen J."/>
            <person name="Drula E."/>
            <person name="Henrissat B."/>
            <person name="Wiebenga A."/>
            <person name="Lubbers R.J."/>
            <person name="Gomes A.C."/>
            <person name="Makela M.R."/>
            <person name="Stajich J."/>
            <person name="Grigoriev I.V."/>
            <person name="Mortensen U.H."/>
            <person name="De Vries R.P."/>
            <person name="Baker S.E."/>
            <person name="Andersen M.R."/>
        </authorList>
    </citation>
    <scope>NUCLEOTIDE SEQUENCE [LARGE SCALE GENOMIC DNA]</scope>
    <source>
        <strain evidence="1 2">CBS 123904</strain>
    </source>
</reference>
<organism evidence="1 2">
    <name type="scientific">Aspergillus pseudoustus</name>
    <dbReference type="NCBI Taxonomy" id="1810923"/>
    <lineage>
        <taxon>Eukaryota</taxon>
        <taxon>Fungi</taxon>
        <taxon>Dikarya</taxon>
        <taxon>Ascomycota</taxon>
        <taxon>Pezizomycotina</taxon>
        <taxon>Eurotiomycetes</taxon>
        <taxon>Eurotiomycetidae</taxon>
        <taxon>Eurotiales</taxon>
        <taxon>Aspergillaceae</taxon>
        <taxon>Aspergillus</taxon>
        <taxon>Aspergillus subgen. Nidulantes</taxon>
    </lineage>
</organism>
<proteinExistence type="predicted"/>
<evidence type="ECO:0000313" key="1">
    <source>
        <dbReference type="EMBL" id="KAL2857217.1"/>
    </source>
</evidence>
<dbReference type="EMBL" id="JBFXLU010000004">
    <property type="protein sequence ID" value="KAL2857217.1"/>
    <property type="molecule type" value="Genomic_DNA"/>
</dbReference>
<dbReference type="Pfam" id="PF11017">
    <property type="entry name" value="DUF2855"/>
    <property type="match status" value="1"/>
</dbReference>
<name>A0ABR4L114_9EURO</name>
<evidence type="ECO:0000313" key="2">
    <source>
        <dbReference type="Proteomes" id="UP001610446"/>
    </source>
</evidence>
<dbReference type="InterPro" id="IPR021276">
    <property type="entry name" value="DUF2855"/>
</dbReference>
<sequence length="435" mass="46909">MSLHVVFKSDNRQHATLQLPEQAQTLKPSSVRVRASLITLSSNNLSYARGGTRLHWWDAYPVPGSAPAPYNGNSAWGIVPAWGLATILESTISDIEPGTTLYGFWPTSQHAVDLKLVPGEVKGHWHESSAHRAVLLPLYNRYNVLDVAGRDAESLGWEVGIKPVLLAGYVLSQYVFTPDAKVNPPVHPFGGTEGWGPDVADLSKSIVVSLSASTKTARSLAYYFYCRPARSGPSGFLQVTSSPGALAEAAQKFIPQFPVRAVSYEDVESVDAWLGCIKANRIVIADFGARDGTLDKLLALISNSDALKGLEVTILQIGSQQKIYTSGEAETAQAAVGALGKVRTNTSAIQETAIELQGAGPYFAEFTKRWNLWLGHRECAAPDLKLVWGDGVAGGEGIEGGWDRLCEGKVKPEEVLVYRLSTIAKPGNAPSESRR</sequence>
<dbReference type="Proteomes" id="UP001610446">
    <property type="component" value="Unassembled WGS sequence"/>
</dbReference>